<reference evidence="1 2" key="1">
    <citation type="journal article" date="2012" name="Arch. Virol.">
        <title>Complete genomic sequence of a T4-like bacteriophage, phiAS4, infecting Aeromonas salmonicida subsp. salmonicida.</title>
        <authorList>
            <person name="Kim J.H."/>
            <person name="Son J.S."/>
            <person name="Choi Y.J."/>
            <person name="Choresca C.H."/>
            <person name="Shin S.P."/>
            <person name="Han J.E."/>
            <person name="Jun J.W."/>
            <person name="Park S.C."/>
        </authorList>
    </citation>
    <scope>NUCLEOTIDE SEQUENCE [LARGE SCALE GENOMIC DNA]</scope>
</reference>
<protein>
    <submittedName>
        <fullName evidence="1">Uncharacterized protein</fullName>
    </submittedName>
</protein>
<name>E1A1K2_9CAUD</name>
<dbReference type="Proteomes" id="UP000002235">
    <property type="component" value="Segment"/>
</dbReference>
<evidence type="ECO:0000313" key="1">
    <source>
        <dbReference type="EMBL" id="ADM79726.1"/>
    </source>
</evidence>
<sequence length="88" mass="10439">MVNLRTQNETISPTGKEKTFKSWKSLKEWLYANFDSWDADILDIPFNSTVHWGLCPFDQDIYNGKETFVWNFCKTLLEKELESRAEEI</sequence>
<dbReference type="KEGG" id="vg:9861289"/>
<keyword evidence="2" id="KW-1185">Reference proteome</keyword>
<dbReference type="RefSeq" id="YP_003969172.1">
    <property type="nucleotide sequence ID" value="NC_014635.1"/>
</dbReference>
<dbReference type="EMBL" id="HM452125">
    <property type="protein sequence ID" value="ADM79726.1"/>
    <property type="molecule type" value="Genomic_DNA"/>
</dbReference>
<proteinExistence type="predicted"/>
<evidence type="ECO:0000313" key="2">
    <source>
        <dbReference type="Proteomes" id="UP000002235"/>
    </source>
</evidence>
<organism evidence="1 2">
    <name type="scientific">Aeromonas phage phiAS4</name>
    <dbReference type="NCBI Taxonomy" id="879628"/>
    <lineage>
        <taxon>Viruses</taxon>
        <taxon>Duplodnaviria</taxon>
        <taxon>Heunggongvirae</taxon>
        <taxon>Uroviricota</taxon>
        <taxon>Caudoviricetes</taxon>
        <taxon>Pantevenvirales</taxon>
        <taxon>Straboviridae</taxon>
        <taxon>Tulanevirus</taxon>
        <taxon>Tulanevirus as4</taxon>
    </lineage>
</organism>
<gene>
    <name evidence="1" type="ORF">phiAS4_ORF0154</name>
</gene>
<accession>E1A1K2</accession>
<dbReference type="GeneID" id="9861289"/>